<dbReference type="PANTHER" id="PTHR30354:SF7">
    <property type="entry name" value="BLL7963 PROTEIN"/>
    <property type="match status" value="1"/>
</dbReference>
<sequence length="445" mass="47947">MYLAYKGYSTIVTAPIIGLLTTLISFGLNSHLMANYTEVYMNGFAGFVKSYFPLFLTGSIFAKLIDEVGYGKSIASFISNKLGKDKAILAIVLSGAFLTYGGVSLFVVAFILYPLANILFKEADIPKRLIPGTIALGAFTFTMTAMPGSPEIQNVIPMSYFGTDTFAAPLIGIIASIIMFTLGMIWLTRRAKKAKLNGEGYGNHKNNFKNSSCEKLPNIIVSIAPILIIFIANFTLSKFYFPNTDGSYLNEYGVTLDKVAGTWSVIIAIVLSIIYIILLNYKKLKNLNESLSDGVKNSFLPLLNSSAIVGYGSLIKALPIFTTIQTSIMNISSNPIISEAISVNIIYGLTASASGGLGITLSAHAPTFVEMSQKLSISPEILHRIASLSSGGLDTLPHNGAVITTLAICGLTHKESYKDIFVTSVVIPILTTIIIVLLVSLKFAF</sequence>
<proteinExistence type="predicted"/>
<dbReference type="PANTHER" id="PTHR30354">
    <property type="entry name" value="GNT FAMILY GLUCONATE TRANSPORTER"/>
    <property type="match status" value="1"/>
</dbReference>
<evidence type="ECO:0000313" key="3">
    <source>
        <dbReference type="Proteomes" id="UP000010420"/>
    </source>
</evidence>
<dbReference type="EMBL" id="AMEZ01000070">
    <property type="protein sequence ID" value="EKY25428.1"/>
    <property type="molecule type" value="Genomic_DNA"/>
</dbReference>
<feature type="transmembrane region" description="Helical" evidence="1">
    <location>
        <begin position="166"/>
        <end position="187"/>
    </location>
</feature>
<feature type="transmembrane region" description="Helical" evidence="1">
    <location>
        <begin position="87"/>
        <end position="116"/>
    </location>
</feature>
<name>L1QBT2_9CLOT</name>
<dbReference type="GO" id="GO:0015128">
    <property type="term" value="F:gluconate transmembrane transporter activity"/>
    <property type="evidence" value="ECO:0007669"/>
    <property type="project" value="InterPro"/>
</dbReference>
<dbReference type="Proteomes" id="UP000010420">
    <property type="component" value="Unassembled WGS sequence"/>
</dbReference>
<dbReference type="STRING" id="545697.HMPREF0216_02528"/>
<keyword evidence="3" id="KW-1185">Reference proteome</keyword>
<accession>L1QBT2</accession>
<feature type="transmembrane region" description="Helical" evidence="1">
    <location>
        <begin position="219"/>
        <end position="241"/>
    </location>
</feature>
<keyword evidence="1" id="KW-1133">Transmembrane helix</keyword>
<dbReference type="InterPro" id="IPR003474">
    <property type="entry name" value="Glcn_transporter"/>
</dbReference>
<dbReference type="AlphaFoldDB" id="L1QBT2"/>
<keyword evidence="1" id="KW-0812">Transmembrane</keyword>
<organism evidence="2 3">
    <name type="scientific">Clostridium celatum DSM 1785</name>
    <dbReference type="NCBI Taxonomy" id="545697"/>
    <lineage>
        <taxon>Bacteria</taxon>
        <taxon>Bacillati</taxon>
        <taxon>Bacillota</taxon>
        <taxon>Clostridia</taxon>
        <taxon>Eubacteriales</taxon>
        <taxon>Clostridiaceae</taxon>
        <taxon>Clostridium</taxon>
    </lineage>
</organism>
<reference evidence="2 3" key="1">
    <citation type="submission" date="2012-05" db="EMBL/GenBank/DDBJ databases">
        <authorList>
            <person name="Weinstock G."/>
            <person name="Sodergren E."/>
            <person name="Lobos E.A."/>
            <person name="Fulton L."/>
            <person name="Fulton R."/>
            <person name="Courtney L."/>
            <person name="Fronick C."/>
            <person name="O'Laughlin M."/>
            <person name="Godfrey J."/>
            <person name="Wilson R.M."/>
            <person name="Miner T."/>
            <person name="Farmer C."/>
            <person name="Delehaunty K."/>
            <person name="Cordes M."/>
            <person name="Minx P."/>
            <person name="Tomlinson C."/>
            <person name="Chen J."/>
            <person name="Wollam A."/>
            <person name="Pepin K.H."/>
            <person name="Bhonagiri V."/>
            <person name="Zhang X."/>
            <person name="Suruliraj S."/>
            <person name="Warren W."/>
            <person name="Mitreva M."/>
            <person name="Mardis E.R."/>
            <person name="Wilson R.K."/>
        </authorList>
    </citation>
    <scope>NUCLEOTIDE SEQUENCE [LARGE SCALE GENOMIC DNA]</scope>
    <source>
        <strain evidence="2 3">DSM 1785</strain>
    </source>
</reference>
<feature type="transmembrane region" description="Helical" evidence="1">
    <location>
        <begin position="420"/>
        <end position="441"/>
    </location>
</feature>
<dbReference type="GO" id="GO:0005886">
    <property type="term" value="C:plasma membrane"/>
    <property type="evidence" value="ECO:0007669"/>
    <property type="project" value="UniProtKB-SubCell"/>
</dbReference>
<feature type="transmembrane region" description="Helical" evidence="1">
    <location>
        <begin position="261"/>
        <end position="281"/>
    </location>
</feature>
<feature type="transmembrane region" description="Helical" evidence="1">
    <location>
        <begin position="7"/>
        <end position="28"/>
    </location>
</feature>
<dbReference type="eggNOG" id="COG2610">
    <property type="taxonomic scope" value="Bacteria"/>
</dbReference>
<feature type="transmembrane region" description="Helical" evidence="1">
    <location>
        <begin position="128"/>
        <end position="146"/>
    </location>
</feature>
<dbReference type="PATRIC" id="fig|545697.3.peg.2489"/>
<keyword evidence="1" id="KW-0472">Membrane</keyword>
<gene>
    <name evidence="2" type="ORF">HMPREF0216_02528</name>
</gene>
<comment type="caution">
    <text evidence="2">The sequence shown here is derived from an EMBL/GenBank/DDBJ whole genome shotgun (WGS) entry which is preliminary data.</text>
</comment>
<evidence type="ECO:0000256" key="1">
    <source>
        <dbReference type="SAM" id="Phobius"/>
    </source>
</evidence>
<dbReference type="HOGENOM" id="CLU_042638_1_1_9"/>
<evidence type="ECO:0000313" key="2">
    <source>
        <dbReference type="EMBL" id="EKY25428.1"/>
    </source>
</evidence>
<protein>
    <submittedName>
        <fullName evidence="2">Citrate transporter</fullName>
    </submittedName>
</protein>